<name>A0ABZ3J3P1_SPOA4</name>
<evidence type="ECO:0000313" key="2">
    <source>
        <dbReference type="EMBL" id="XFO72969.1"/>
    </source>
</evidence>
<evidence type="ECO:0000313" key="3">
    <source>
        <dbReference type="Proteomes" id="UP000216052"/>
    </source>
</evidence>
<proteinExistence type="predicted"/>
<gene>
    <name evidence="2" type="ORF">SPACI_030260</name>
</gene>
<keyword evidence="3" id="KW-1185">Reference proteome</keyword>
<keyword evidence="1" id="KW-0472">Membrane</keyword>
<dbReference type="Proteomes" id="UP000216052">
    <property type="component" value="Chromosome"/>
</dbReference>
<organism evidence="2 3">
    <name type="scientific">Sporomusa acidovorans (strain ATCC 49682 / DSM 3132 / Mol)</name>
    <dbReference type="NCBI Taxonomy" id="1123286"/>
    <lineage>
        <taxon>Bacteria</taxon>
        <taxon>Bacillati</taxon>
        <taxon>Bacillota</taxon>
        <taxon>Negativicutes</taxon>
        <taxon>Selenomonadales</taxon>
        <taxon>Sporomusaceae</taxon>
        <taxon>Sporomusa</taxon>
    </lineage>
</organism>
<evidence type="ECO:0000256" key="1">
    <source>
        <dbReference type="SAM" id="Phobius"/>
    </source>
</evidence>
<dbReference type="EMBL" id="CP155571">
    <property type="protein sequence ID" value="XFO72969.1"/>
    <property type="molecule type" value="Genomic_DNA"/>
</dbReference>
<sequence length="43" mass="5132">MAFIRQWAYRQLIKRDLGEEPWLLYKVLILVIVLLGIVVDFIS</sequence>
<reference evidence="2" key="1">
    <citation type="submission" date="2024-05" db="EMBL/GenBank/DDBJ databases">
        <title>Isolation and characterization of Sporomusa carbonis sp. nov., a carboxydotrophic hydrogenogen in the genus of Sporomusa isolated from a charcoal burning pile.</title>
        <authorList>
            <person name="Boeer T."/>
            <person name="Rosenbaum F."/>
            <person name="Eysell L."/>
            <person name="Mueller V."/>
            <person name="Daniel R."/>
            <person name="Poehlein A."/>
        </authorList>
    </citation>
    <scope>NUCLEOTIDE SEQUENCE [LARGE SCALE GENOMIC DNA]</scope>
    <source>
        <strain evidence="2">DSM 3132</strain>
    </source>
</reference>
<keyword evidence="1" id="KW-1133">Transmembrane helix</keyword>
<keyword evidence="1" id="KW-0812">Transmembrane</keyword>
<accession>A0ABZ3J3P1</accession>
<evidence type="ECO:0008006" key="4">
    <source>
        <dbReference type="Google" id="ProtNLM"/>
    </source>
</evidence>
<feature type="transmembrane region" description="Helical" evidence="1">
    <location>
        <begin position="22"/>
        <end position="42"/>
    </location>
</feature>
<protein>
    <recommendedName>
        <fullName evidence="4">Preprotein translocase subunit SecE</fullName>
    </recommendedName>
</protein>